<comment type="subcellular location">
    <subcellularLocation>
        <location evidence="1 7">Cell membrane</location>
        <topology evidence="1 7">Multi-pass membrane protein</topology>
    </subcellularLocation>
</comment>
<dbReference type="AlphaFoldDB" id="A0A1I1B9K5"/>
<feature type="region of interest" description="Disordered" evidence="8">
    <location>
        <begin position="227"/>
        <end position="259"/>
    </location>
</feature>
<feature type="transmembrane region" description="Helical" evidence="7">
    <location>
        <begin position="38"/>
        <end position="60"/>
    </location>
</feature>
<evidence type="ECO:0000313" key="11">
    <source>
        <dbReference type="Proteomes" id="UP000243799"/>
    </source>
</evidence>
<evidence type="ECO:0000256" key="2">
    <source>
        <dbReference type="ARBA" id="ARBA00008640"/>
    </source>
</evidence>
<sequence length="259" mass="26593">MAYRGSVPRRAQLFLACVLFIGLAVAGFTLPVPSPAELRAWAAGAGAATPMLFLLVYAMFTVAPIPRTVFSLAAGLLLGHWLGIVIAMLATAISAALGFLLARLLGRNLVARHLHRGAVRTVHDRLTGGGVLAVTSLRLIPVIPFAPLSYCCGMSAIRLPPYLAGTVLGSFPGTAAVVLLGDALTGSTPPVLLACYGTFAALGAFGLYRVVRRATPPALCAATEVSAATADSPSPTKKRELATCQAAAEDSGTSPATLD</sequence>
<accession>A0A1I1B9K5</accession>
<keyword evidence="6 7" id="KW-0472">Membrane</keyword>
<keyword evidence="5 7" id="KW-1133">Transmembrane helix</keyword>
<organism evidence="10 11">
    <name type="scientific">Amycolatopsis marina</name>
    <dbReference type="NCBI Taxonomy" id="490629"/>
    <lineage>
        <taxon>Bacteria</taxon>
        <taxon>Bacillati</taxon>
        <taxon>Actinomycetota</taxon>
        <taxon>Actinomycetes</taxon>
        <taxon>Pseudonocardiales</taxon>
        <taxon>Pseudonocardiaceae</taxon>
        <taxon>Amycolatopsis</taxon>
    </lineage>
</organism>
<evidence type="ECO:0000313" key="10">
    <source>
        <dbReference type="EMBL" id="SFB45220.1"/>
    </source>
</evidence>
<feature type="transmembrane region" description="Helical" evidence="7">
    <location>
        <begin position="12"/>
        <end position="32"/>
    </location>
</feature>
<proteinExistence type="inferred from homology"/>
<dbReference type="EMBL" id="FOKG01000012">
    <property type="protein sequence ID" value="SFB45220.1"/>
    <property type="molecule type" value="Genomic_DNA"/>
</dbReference>
<dbReference type="Proteomes" id="UP000243799">
    <property type="component" value="Unassembled WGS sequence"/>
</dbReference>
<gene>
    <name evidence="10" type="ORF">SAMN05216266_11218</name>
</gene>
<keyword evidence="11" id="KW-1185">Reference proteome</keyword>
<dbReference type="PANTHER" id="PTHR12677:SF59">
    <property type="entry name" value="GOLGI APPARATUS MEMBRANE PROTEIN TVP38-RELATED"/>
    <property type="match status" value="1"/>
</dbReference>
<keyword evidence="4 7" id="KW-0812">Transmembrane</keyword>
<feature type="transmembrane region" description="Helical" evidence="7">
    <location>
        <begin position="162"/>
        <end position="184"/>
    </location>
</feature>
<evidence type="ECO:0000259" key="9">
    <source>
        <dbReference type="Pfam" id="PF09335"/>
    </source>
</evidence>
<dbReference type="GO" id="GO:0005886">
    <property type="term" value="C:plasma membrane"/>
    <property type="evidence" value="ECO:0007669"/>
    <property type="project" value="UniProtKB-SubCell"/>
</dbReference>
<keyword evidence="3 7" id="KW-1003">Cell membrane</keyword>
<evidence type="ECO:0000256" key="1">
    <source>
        <dbReference type="ARBA" id="ARBA00004651"/>
    </source>
</evidence>
<evidence type="ECO:0000256" key="3">
    <source>
        <dbReference type="ARBA" id="ARBA00022475"/>
    </source>
</evidence>
<comment type="similarity">
    <text evidence="2 7">Belongs to the TVP38/TMEM64 family.</text>
</comment>
<dbReference type="STRING" id="490629.SAMN05216266_11218"/>
<feature type="transmembrane region" description="Helical" evidence="7">
    <location>
        <begin position="190"/>
        <end position="208"/>
    </location>
</feature>
<evidence type="ECO:0000256" key="6">
    <source>
        <dbReference type="ARBA" id="ARBA00023136"/>
    </source>
</evidence>
<evidence type="ECO:0000256" key="5">
    <source>
        <dbReference type="ARBA" id="ARBA00022989"/>
    </source>
</evidence>
<dbReference type="InterPro" id="IPR032816">
    <property type="entry name" value="VTT_dom"/>
</dbReference>
<dbReference type="InterPro" id="IPR015414">
    <property type="entry name" value="TMEM64"/>
</dbReference>
<dbReference type="PANTHER" id="PTHR12677">
    <property type="entry name" value="GOLGI APPARATUS MEMBRANE PROTEIN TVP38-RELATED"/>
    <property type="match status" value="1"/>
</dbReference>
<feature type="transmembrane region" description="Helical" evidence="7">
    <location>
        <begin position="126"/>
        <end position="150"/>
    </location>
</feature>
<feature type="domain" description="VTT" evidence="9">
    <location>
        <begin position="65"/>
        <end position="182"/>
    </location>
</feature>
<reference evidence="11" key="1">
    <citation type="submission" date="2016-10" db="EMBL/GenBank/DDBJ databases">
        <authorList>
            <person name="Varghese N."/>
            <person name="Submissions S."/>
        </authorList>
    </citation>
    <scope>NUCLEOTIDE SEQUENCE [LARGE SCALE GENOMIC DNA]</scope>
    <source>
        <strain evidence="11">CGMCC 4.3568</strain>
    </source>
</reference>
<evidence type="ECO:0000256" key="7">
    <source>
        <dbReference type="RuleBase" id="RU366058"/>
    </source>
</evidence>
<dbReference type="Pfam" id="PF09335">
    <property type="entry name" value="VTT_dom"/>
    <property type="match status" value="1"/>
</dbReference>
<evidence type="ECO:0000256" key="8">
    <source>
        <dbReference type="SAM" id="MobiDB-lite"/>
    </source>
</evidence>
<evidence type="ECO:0000256" key="4">
    <source>
        <dbReference type="ARBA" id="ARBA00022692"/>
    </source>
</evidence>
<protein>
    <recommendedName>
        <fullName evidence="7">TVP38/TMEM64 family membrane protein</fullName>
    </recommendedName>
</protein>
<name>A0A1I1B9K5_9PSEU</name>